<keyword evidence="1" id="KW-1188">Viral release from host cell</keyword>
<dbReference type="InterPro" id="IPR035421">
    <property type="entry name" value="Terminase_6C"/>
</dbReference>
<evidence type="ECO:0000259" key="3">
    <source>
        <dbReference type="Pfam" id="PF06056"/>
    </source>
</evidence>
<protein>
    <submittedName>
        <fullName evidence="5">Uncharacterized conserved protein</fullName>
    </submittedName>
</protein>
<feature type="domain" description="Terminase ATPase subunit N-terminal" evidence="3">
    <location>
        <begin position="13"/>
        <end position="69"/>
    </location>
</feature>
<organism evidence="5 6">
    <name type="scientific">Shewanella morhuae</name>
    <dbReference type="NCBI Taxonomy" id="365591"/>
    <lineage>
        <taxon>Bacteria</taxon>
        <taxon>Pseudomonadati</taxon>
        <taxon>Pseudomonadota</taxon>
        <taxon>Gammaproteobacteria</taxon>
        <taxon>Alteromonadales</taxon>
        <taxon>Shewanellaceae</taxon>
        <taxon>Shewanella</taxon>
    </lineage>
</organism>
<feature type="domain" description="Terminase large subunit gp17-like C-terminal" evidence="4">
    <location>
        <begin position="412"/>
        <end position="572"/>
    </location>
</feature>
<evidence type="ECO:0000256" key="1">
    <source>
        <dbReference type="ARBA" id="ARBA00022612"/>
    </source>
</evidence>
<accession>A0A380B7S7</accession>
<dbReference type="AlphaFoldDB" id="A0A380B7S7"/>
<dbReference type="InterPro" id="IPR010332">
    <property type="entry name" value="ATPase_terminase-su_N"/>
</dbReference>
<evidence type="ECO:0000259" key="4">
    <source>
        <dbReference type="Pfam" id="PF17289"/>
    </source>
</evidence>
<evidence type="ECO:0000313" key="6">
    <source>
        <dbReference type="Proteomes" id="UP000255061"/>
    </source>
</evidence>
<reference evidence="5 6" key="1">
    <citation type="submission" date="2018-06" db="EMBL/GenBank/DDBJ databases">
        <authorList>
            <consortium name="Pathogen Informatics"/>
            <person name="Doyle S."/>
        </authorList>
    </citation>
    <scope>NUCLEOTIDE SEQUENCE [LARGE SCALE GENOMIC DNA]</scope>
    <source>
        <strain evidence="5 6">NCTC10736</strain>
    </source>
</reference>
<evidence type="ECO:0000256" key="2">
    <source>
        <dbReference type="SAM" id="MobiDB-lite"/>
    </source>
</evidence>
<gene>
    <name evidence="5" type="ORF">NCTC10736_03762</name>
</gene>
<proteinExistence type="predicted"/>
<evidence type="ECO:0000313" key="5">
    <source>
        <dbReference type="EMBL" id="SUI93615.1"/>
    </source>
</evidence>
<dbReference type="InterPro" id="IPR027417">
    <property type="entry name" value="P-loop_NTPase"/>
</dbReference>
<dbReference type="Proteomes" id="UP000255061">
    <property type="component" value="Unassembled WGS sequence"/>
</dbReference>
<feature type="region of interest" description="Disordered" evidence="2">
    <location>
        <begin position="103"/>
        <end position="127"/>
    </location>
</feature>
<dbReference type="EMBL" id="UGYV01000001">
    <property type="protein sequence ID" value="SUI93615.1"/>
    <property type="molecule type" value="Genomic_DNA"/>
</dbReference>
<dbReference type="Pfam" id="PF06056">
    <property type="entry name" value="Terminase_5"/>
    <property type="match status" value="1"/>
</dbReference>
<dbReference type="Pfam" id="PF03237">
    <property type="entry name" value="Terminase_6N"/>
    <property type="match status" value="1"/>
</dbReference>
<dbReference type="Gene3D" id="3.40.50.300">
    <property type="entry name" value="P-loop containing nucleotide triphosphate hydrolases"/>
    <property type="match status" value="1"/>
</dbReference>
<dbReference type="Pfam" id="PF17289">
    <property type="entry name" value="Terminase_6C"/>
    <property type="match status" value="1"/>
</dbReference>
<sequence length="589" mass="67272">MKLNPQISTDKNQRQSAKNLFWQGWAVREISQHLQLPESTVSSWKKRDAWEDAKPIDRVDSALEMRMLQLINKEDKDGKDFKEIDLLGRQLERIARITRYQNGGNEADLNPNVQNRNAGPKKPPVKNHVSEEDLEKLIEAFQGSMFAYQKEWYTAGLTQRIRNILKSRQIGATYFFAHEAIIDALVTGRNQIFLSASKAQAHVFKQYIIQFVKDVTGIELKGDPIVLFNGAILYFLGTNARTAQSYHGNLYLDEYFWIHKFQEFRKVASGMAIHAKWRQTYISTPSSITHDAYPFWTGTLFNRGRPKADRIEIDVSHSALANGRRCEDGQWRQVVTVDDAIRKGCNLFDPDTLHLEYSPDEYSNLLMCEFIDDTMSVFPMVMMQRCMVDSWEVWTDYKPFAPRPLAHREVWIGYDPNKGGKGDSAGCIVICPPAVPGGKFRVIEKHRWNGMDFEAQAKAIQDICNKYNVTFIGIDTTGLGEAVYQLVKKFFPQVTPFLYNPVLKSQMVIKAYDVISKGRLEYDAGWTDLAQAFMSIRKTLTASGKQVTYESARSEEISHADIAWAAMHALYNEPLDTSGTSTSTLEIYD</sequence>
<dbReference type="Gene3D" id="3.30.420.240">
    <property type="match status" value="1"/>
</dbReference>
<name>A0A380B7S7_9GAMM</name>